<feature type="binding site" evidence="6">
    <location>
        <position position="449"/>
    </location>
    <ligand>
        <name>Mg(2+)</name>
        <dbReference type="ChEBI" id="CHEBI:18420"/>
    </ligand>
</feature>
<evidence type="ECO:0000256" key="5">
    <source>
        <dbReference type="ARBA" id="ARBA00023002"/>
    </source>
</evidence>
<keyword evidence="6" id="KW-0408">Iron</keyword>
<dbReference type="PANTHER" id="PTHR43600">
    <property type="entry name" value="COENZYME F420 HYDROGENASE, SUBUNIT ALPHA"/>
    <property type="match status" value="1"/>
</dbReference>
<feature type="binding site" evidence="6">
    <location>
        <position position="42"/>
    </location>
    <ligand>
        <name>Mg(2+)</name>
        <dbReference type="ChEBI" id="CHEBI:18420"/>
    </ligand>
</feature>
<dbReference type="InterPro" id="IPR029014">
    <property type="entry name" value="NiFe-Hase_large"/>
</dbReference>
<sequence>MQQITIAPVTRIEGHACIRLFVDDNGGVCDARFQVTQIRGFERFITGRPFFEMPSLTARICGICPVSHQLASAKACDQLLAVTIPATAARLRAILNFGQLIQSHALSFFYLSAPDLLLGMDHPVATRNFFGVAEKDPQFARDGIELRKFGQQVIERLAGRRIHPTWAVPGGVRSPLEHSARDAILSDLPAMQTLVRNHLQRFRDSLSRYQEYADNFGSFPSLFLSLVGDQDQLEHYHGNLRFIDAHGTTIINDLSPANYQEYIGEAVEPWTYLKFPYYLPQGYPDGMYRVGPLARLNVSRCCGTRHADSELNLFKQLAAGKPVLNSFHAHYARLIEVLYALEMMEQLLADSSILDPHVRAVAGVNQFEGIGAIEAPRGTLIHHYRVDADGLIVRANLIIATGHNNLAMNKAILQAARRYIVSNRLEEGMLNRVEAVIRTFDPCLSCSTHAVGSMPFVIELIAPDGQCIDRIRR</sequence>
<feature type="binding site" evidence="6">
    <location>
        <position position="443"/>
    </location>
    <ligand>
        <name>Ni(2+)</name>
        <dbReference type="ChEBI" id="CHEBI:49786"/>
    </ligand>
</feature>
<dbReference type="EMBL" id="CP054140">
    <property type="protein sequence ID" value="QQG66576.1"/>
    <property type="molecule type" value="Genomic_DNA"/>
</dbReference>
<dbReference type="PANTHER" id="PTHR43600:SF2">
    <property type="entry name" value="F420-NON-REDUCING HYDROGENASE VHU SUBUNIT A"/>
    <property type="match status" value="1"/>
</dbReference>
<feature type="binding site" evidence="6">
    <location>
        <position position="61"/>
    </location>
    <ligand>
        <name>Ni(2+)</name>
        <dbReference type="ChEBI" id="CHEBI:49786"/>
    </ligand>
</feature>
<evidence type="ECO:0000256" key="3">
    <source>
        <dbReference type="ARBA" id="ARBA00022596"/>
    </source>
</evidence>
<comment type="similarity">
    <text evidence="2">Belongs to the [NiFe]/[NiFeSe] hydrogenase large subunit family.</text>
</comment>
<dbReference type="GO" id="GO:0016151">
    <property type="term" value="F:nickel cation binding"/>
    <property type="evidence" value="ECO:0007669"/>
    <property type="project" value="InterPro"/>
</dbReference>
<keyword evidence="5" id="KW-0560">Oxidoreductase</keyword>
<reference evidence="7 8" key="1">
    <citation type="submission" date="2020-05" db="EMBL/GenBank/DDBJ databases">
        <title>Complete genome of Desulfobulbus oligotrophicus.</title>
        <authorList>
            <person name="Podar M."/>
        </authorList>
    </citation>
    <scope>NUCLEOTIDE SEQUENCE [LARGE SCALE GENOMIC DNA]</scope>
    <source>
        <strain evidence="7 8">Prop6</strain>
    </source>
</reference>
<feature type="binding site" evidence="6">
    <location>
        <position position="446"/>
    </location>
    <ligand>
        <name>Fe cation</name>
        <dbReference type="ChEBI" id="CHEBI:24875"/>
    </ligand>
</feature>
<protein>
    <submittedName>
        <fullName evidence="7">Ni/Fe hydrogenase subunit alpha</fullName>
    </submittedName>
</protein>
<comment type="cofactor">
    <cofactor evidence="6">
        <name>Fe cation</name>
        <dbReference type="ChEBI" id="CHEBI:24875"/>
    </cofactor>
</comment>
<comment type="cofactor">
    <cofactor evidence="1 6">
        <name>Ni(2+)</name>
        <dbReference type="ChEBI" id="CHEBI:49786"/>
    </cofactor>
</comment>
<feature type="binding site" evidence="6">
    <location>
        <position position="397"/>
    </location>
    <ligand>
        <name>Mg(2+)</name>
        <dbReference type="ChEBI" id="CHEBI:18420"/>
    </ligand>
</feature>
<evidence type="ECO:0000313" key="7">
    <source>
        <dbReference type="EMBL" id="QQG66576.1"/>
    </source>
</evidence>
<evidence type="ECO:0000256" key="6">
    <source>
        <dbReference type="PIRSR" id="PIRSR601501-1"/>
    </source>
</evidence>
<dbReference type="KEGG" id="dog:HP555_12200"/>
<dbReference type="SUPFAM" id="SSF56762">
    <property type="entry name" value="HydB/Nqo4-like"/>
    <property type="match status" value="1"/>
</dbReference>
<organism evidence="7 8">
    <name type="scientific">Desulfobulbus oligotrophicus</name>
    <dbReference type="NCBI Taxonomy" id="1909699"/>
    <lineage>
        <taxon>Bacteria</taxon>
        <taxon>Pseudomonadati</taxon>
        <taxon>Thermodesulfobacteriota</taxon>
        <taxon>Desulfobulbia</taxon>
        <taxon>Desulfobulbales</taxon>
        <taxon>Desulfobulbaceae</taxon>
        <taxon>Desulfobulbus</taxon>
    </lineage>
</organism>
<dbReference type="Proteomes" id="UP000596092">
    <property type="component" value="Chromosome"/>
</dbReference>
<keyword evidence="3 6" id="KW-0533">Nickel</keyword>
<gene>
    <name evidence="7" type="ORF">HP555_12200</name>
</gene>
<accession>A0A7T6AR97</accession>
<keyword evidence="4 6" id="KW-0479">Metal-binding</keyword>
<dbReference type="PROSITE" id="PS00508">
    <property type="entry name" value="NI_HGENASE_L_2"/>
    <property type="match status" value="1"/>
</dbReference>
<keyword evidence="8" id="KW-1185">Reference proteome</keyword>
<dbReference type="InterPro" id="IPR018194">
    <property type="entry name" value="Ni-dep_hyd_lsu_Ni_BS"/>
</dbReference>
<evidence type="ECO:0000256" key="2">
    <source>
        <dbReference type="ARBA" id="ARBA00009292"/>
    </source>
</evidence>
<feature type="binding site" evidence="6">
    <location>
        <position position="64"/>
    </location>
    <ligand>
        <name>Fe cation</name>
        <dbReference type="ChEBI" id="CHEBI:24875"/>
    </ligand>
</feature>
<evidence type="ECO:0000256" key="4">
    <source>
        <dbReference type="ARBA" id="ARBA00022723"/>
    </source>
</evidence>
<evidence type="ECO:0000256" key="1">
    <source>
        <dbReference type="ARBA" id="ARBA00001967"/>
    </source>
</evidence>
<name>A0A7T6AR97_9BACT</name>
<dbReference type="AlphaFoldDB" id="A0A7T6AR97"/>
<feature type="binding site" evidence="6">
    <location>
        <position position="64"/>
    </location>
    <ligand>
        <name>Ni(2+)</name>
        <dbReference type="ChEBI" id="CHEBI:49786"/>
    </ligand>
</feature>
<dbReference type="GO" id="GO:0008901">
    <property type="term" value="F:ferredoxin hydrogenase activity"/>
    <property type="evidence" value="ECO:0007669"/>
    <property type="project" value="InterPro"/>
</dbReference>
<dbReference type="InterPro" id="IPR001501">
    <property type="entry name" value="Ni-dep_hyd_lsu"/>
</dbReference>
<keyword evidence="6" id="KW-0460">Magnesium</keyword>
<evidence type="ECO:0000313" key="8">
    <source>
        <dbReference type="Proteomes" id="UP000596092"/>
    </source>
</evidence>
<dbReference type="Gene3D" id="1.10.645.10">
    <property type="entry name" value="Cytochrome-c3 Hydrogenase, chain B"/>
    <property type="match status" value="1"/>
</dbReference>
<proteinExistence type="inferred from homology"/>
<dbReference type="Pfam" id="PF00374">
    <property type="entry name" value="NiFeSe_Hases"/>
    <property type="match status" value="2"/>
</dbReference>
<dbReference type="RefSeq" id="WP_199262856.1">
    <property type="nucleotide sequence ID" value="NZ_CP054140.1"/>
</dbReference>